<evidence type="ECO:0000256" key="5">
    <source>
        <dbReference type="SAM" id="Phobius"/>
    </source>
</evidence>
<dbReference type="InterPro" id="IPR007318">
    <property type="entry name" value="Phopholipid_MeTrfase"/>
</dbReference>
<keyword evidence="3 5" id="KW-1133">Transmembrane helix</keyword>
<dbReference type="Pfam" id="PF04191">
    <property type="entry name" value="PEMT"/>
    <property type="match status" value="1"/>
</dbReference>
<evidence type="ECO:0000256" key="4">
    <source>
        <dbReference type="ARBA" id="ARBA00023136"/>
    </source>
</evidence>
<evidence type="ECO:0000313" key="7">
    <source>
        <dbReference type="Proteomes" id="UP000252985"/>
    </source>
</evidence>
<dbReference type="GO" id="GO:0032259">
    <property type="term" value="P:methylation"/>
    <property type="evidence" value="ECO:0007669"/>
    <property type="project" value="UniProtKB-KW"/>
</dbReference>
<dbReference type="PANTHER" id="PTHR43847:SF1">
    <property type="entry name" value="BLL3993 PROTEIN"/>
    <property type="match status" value="1"/>
</dbReference>
<dbReference type="GeneID" id="37287936"/>
<dbReference type="PANTHER" id="PTHR43847">
    <property type="entry name" value="BLL3993 PROTEIN"/>
    <property type="match status" value="1"/>
</dbReference>
<dbReference type="Gene3D" id="1.20.120.1630">
    <property type="match status" value="1"/>
</dbReference>
<gene>
    <name evidence="6" type="ORF">DU484_13120</name>
</gene>
<feature type="transmembrane region" description="Helical" evidence="5">
    <location>
        <begin position="121"/>
        <end position="153"/>
    </location>
</feature>
<proteinExistence type="predicted"/>
<dbReference type="GO" id="GO:0008168">
    <property type="term" value="F:methyltransferase activity"/>
    <property type="evidence" value="ECO:0007669"/>
    <property type="project" value="UniProtKB-KW"/>
</dbReference>
<name>A0A345EET7_9EURY</name>
<feature type="transmembrane region" description="Helical" evidence="5">
    <location>
        <begin position="67"/>
        <end position="89"/>
    </location>
</feature>
<dbReference type="RefSeq" id="WP_114606156.1">
    <property type="nucleotide sequence ID" value="NZ_CP031148.1"/>
</dbReference>
<protein>
    <submittedName>
        <fullName evidence="6">Isoprenylcysteine carboxylmethyltransferase family protein</fullName>
    </submittedName>
</protein>
<keyword evidence="6" id="KW-0808">Transferase</keyword>
<comment type="subcellular location">
    <subcellularLocation>
        <location evidence="1">Endomembrane system</location>
        <topology evidence="1">Multi-pass membrane protein</topology>
    </subcellularLocation>
</comment>
<accession>A0A345EET7</accession>
<keyword evidence="2 5" id="KW-0812">Transmembrane</keyword>
<evidence type="ECO:0000313" key="6">
    <source>
        <dbReference type="EMBL" id="AXG10709.1"/>
    </source>
</evidence>
<dbReference type="Proteomes" id="UP000252985">
    <property type="component" value="Chromosome"/>
</dbReference>
<dbReference type="AlphaFoldDB" id="A0A345EET7"/>
<evidence type="ECO:0000256" key="1">
    <source>
        <dbReference type="ARBA" id="ARBA00004127"/>
    </source>
</evidence>
<feature type="transmembrane region" description="Helical" evidence="5">
    <location>
        <begin position="6"/>
        <end position="28"/>
    </location>
</feature>
<organism evidence="6 7">
    <name type="scientific">Haloplanus rubicundus</name>
    <dbReference type="NCBI Taxonomy" id="1547898"/>
    <lineage>
        <taxon>Archaea</taxon>
        <taxon>Methanobacteriati</taxon>
        <taxon>Methanobacteriota</taxon>
        <taxon>Stenosarchaea group</taxon>
        <taxon>Halobacteria</taxon>
        <taxon>Halobacteriales</taxon>
        <taxon>Haloferacaceae</taxon>
        <taxon>Haloplanus</taxon>
    </lineage>
</organism>
<reference evidence="6 7" key="1">
    <citation type="submission" date="2018-07" db="EMBL/GenBank/DDBJ databases">
        <title>Genome sequences of Haloplanus sp. CBA1112.</title>
        <authorList>
            <person name="Kim Y.B."/>
            <person name="Roh S.W."/>
        </authorList>
    </citation>
    <scope>NUCLEOTIDE SEQUENCE [LARGE SCALE GENOMIC DNA]</scope>
    <source>
        <strain evidence="6 7">CBA1112</strain>
    </source>
</reference>
<dbReference type="KEGG" id="haq:DU484_13120"/>
<sequence length="197" mass="20792">MTPTQLAFGAGLVAAAGVYGIVCGTLLTDHEWWPPGDRTPAYYCHWTLVGVFDVALFATAVLDFGGWGLPAPASSVGLVAALLGTAVFVRSARAMDSAETMGVTGDLYTDGPYAYSRNPQYVGMIVGVSGFALAVDSALVAALAAAHVGWVLLLPRAEEPHLRAAFGDAYDRYAARVPRFVGIRTLYGRGDDEELPH</sequence>
<evidence type="ECO:0000256" key="2">
    <source>
        <dbReference type="ARBA" id="ARBA00022692"/>
    </source>
</evidence>
<dbReference type="InterPro" id="IPR052527">
    <property type="entry name" value="Metal_cation-efflux_comp"/>
</dbReference>
<dbReference type="EMBL" id="CP031148">
    <property type="protein sequence ID" value="AXG10709.1"/>
    <property type="molecule type" value="Genomic_DNA"/>
</dbReference>
<dbReference type="GO" id="GO:0012505">
    <property type="term" value="C:endomembrane system"/>
    <property type="evidence" value="ECO:0007669"/>
    <property type="project" value="UniProtKB-SubCell"/>
</dbReference>
<feature type="transmembrane region" description="Helical" evidence="5">
    <location>
        <begin position="40"/>
        <end position="61"/>
    </location>
</feature>
<keyword evidence="4 5" id="KW-0472">Membrane</keyword>
<keyword evidence="6" id="KW-0489">Methyltransferase</keyword>
<evidence type="ECO:0000256" key="3">
    <source>
        <dbReference type="ARBA" id="ARBA00022989"/>
    </source>
</evidence>